<dbReference type="EMBL" id="CAVMBE010000042">
    <property type="protein sequence ID" value="CAK4030964.1"/>
    <property type="molecule type" value="Genomic_DNA"/>
</dbReference>
<reference evidence="1" key="1">
    <citation type="submission" date="2023-11" db="EMBL/GenBank/DDBJ databases">
        <authorList>
            <person name="Alioto T."/>
            <person name="Alioto T."/>
            <person name="Gomez Garrido J."/>
        </authorList>
    </citation>
    <scope>NUCLEOTIDE SEQUENCE</scope>
</reference>
<evidence type="ECO:0000313" key="1">
    <source>
        <dbReference type="EMBL" id="CAK4030964.1"/>
    </source>
</evidence>
<organism evidence="1 2">
    <name type="scientific">Lecanosticta acicola</name>
    <dbReference type="NCBI Taxonomy" id="111012"/>
    <lineage>
        <taxon>Eukaryota</taxon>
        <taxon>Fungi</taxon>
        <taxon>Dikarya</taxon>
        <taxon>Ascomycota</taxon>
        <taxon>Pezizomycotina</taxon>
        <taxon>Dothideomycetes</taxon>
        <taxon>Dothideomycetidae</taxon>
        <taxon>Mycosphaerellales</taxon>
        <taxon>Mycosphaerellaceae</taxon>
        <taxon>Lecanosticta</taxon>
    </lineage>
</organism>
<evidence type="ECO:0000313" key="2">
    <source>
        <dbReference type="Proteomes" id="UP001296104"/>
    </source>
</evidence>
<proteinExistence type="predicted"/>
<accession>A0AAI8Z1Y9</accession>
<keyword evidence="2" id="KW-1185">Reference proteome</keyword>
<dbReference type="Proteomes" id="UP001296104">
    <property type="component" value="Unassembled WGS sequence"/>
</dbReference>
<sequence>MAAAKVFAVPELLEDILVKMALQEVHIGESTQQQYGPALSLFILQRVNTDFSNTIKGSIKLRRLMFLEFADPKSEEAEYLNSEESHEDSAYLRPLWWLFEFFRGTSSWRYMTQPCNDSGDVRLVAFTIDPNGGHLRQQSHVYCLQEDKQRAALREGASWRRMKLFRIPYEYILITQPILLLEPDSDGCDGRWLLLPDEDLVEVEVEVDSEWALADFWDPYHRRCTLEDERTYNRIKKMVESWWYERKRLGPATY</sequence>
<protein>
    <submittedName>
        <fullName evidence="1">Uncharacterized protein</fullName>
    </submittedName>
</protein>
<gene>
    <name evidence="1" type="ORF">LECACI_7A006122</name>
</gene>
<name>A0AAI8Z1Y9_9PEZI</name>
<comment type="caution">
    <text evidence="1">The sequence shown here is derived from an EMBL/GenBank/DDBJ whole genome shotgun (WGS) entry which is preliminary data.</text>
</comment>
<dbReference type="AlphaFoldDB" id="A0AAI8Z1Y9"/>